<feature type="transmembrane region" description="Helical" evidence="1">
    <location>
        <begin position="175"/>
        <end position="194"/>
    </location>
</feature>
<feature type="transmembrane region" description="Helical" evidence="1">
    <location>
        <begin position="537"/>
        <end position="561"/>
    </location>
</feature>
<dbReference type="RefSeq" id="WP_279674772.1">
    <property type="nucleotide sequence ID" value="NZ_CP122566.1"/>
</dbReference>
<feature type="transmembrane region" description="Helical" evidence="1">
    <location>
        <begin position="602"/>
        <end position="623"/>
    </location>
</feature>
<evidence type="ECO:0000256" key="1">
    <source>
        <dbReference type="SAM" id="Phobius"/>
    </source>
</evidence>
<accession>A0AAJ6DCJ2</accession>
<feature type="transmembrane region" description="Helical" evidence="1">
    <location>
        <begin position="573"/>
        <end position="590"/>
    </location>
</feature>
<dbReference type="Pfam" id="PF06808">
    <property type="entry name" value="DctM"/>
    <property type="match status" value="1"/>
</dbReference>
<organism evidence="3 4">
    <name type="scientific">Auritidibacter ignavus</name>
    <dbReference type="NCBI Taxonomy" id="678932"/>
    <lineage>
        <taxon>Bacteria</taxon>
        <taxon>Bacillati</taxon>
        <taxon>Actinomycetota</taxon>
        <taxon>Actinomycetes</taxon>
        <taxon>Micrococcales</taxon>
        <taxon>Micrococcaceae</taxon>
        <taxon>Auritidibacter</taxon>
    </lineage>
</organism>
<feature type="transmembrane region" description="Helical" evidence="1">
    <location>
        <begin position="389"/>
        <end position="408"/>
    </location>
</feature>
<feature type="transmembrane region" description="Helical" evidence="1">
    <location>
        <begin position="92"/>
        <end position="111"/>
    </location>
</feature>
<feature type="transmembrane region" description="Helical" evidence="1">
    <location>
        <begin position="653"/>
        <end position="672"/>
    </location>
</feature>
<dbReference type="NCBIfam" id="TIGR02123">
    <property type="entry name" value="TRAP_fused"/>
    <property type="match status" value="1"/>
</dbReference>
<evidence type="ECO:0000259" key="2">
    <source>
        <dbReference type="Pfam" id="PF06808"/>
    </source>
</evidence>
<dbReference type="AlphaFoldDB" id="A0AAJ6DCJ2"/>
<feature type="transmembrane region" description="Helical" evidence="1">
    <location>
        <begin position="414"/>
        <end position="432"/>
    </location>
</feature>
<keyword evidence="4" id="KW-1185">Reference proteome</keyword>
<keyword evidence="1" id="KW-0472">Membrane</keyword>
<feature type="transmembrane region" description="Helical" evidence="1">
    <location>
        <begin position="123"/>
        <end position="140"/>
    </location>
</feature>
<dbReference type="Proteomes" id="UP001224674">
    <property type="component" value="Chromosome"/>
</dbReference>
<dbReference type="PANTHER" id="PTHR43849">
    <property type="entry name" value="BLL3936 PROTEIN"/>
    <property type="match status" value="1"/>
</dbReference>
<feature type="transmembrane region" description="Helical" evidence="1">
    <location>
        <begin position="146"/>
        <end position="168"/>
    </location>
</feature>
<sequence>MKPAQQPKRQPENQPSDLLATATITEAGYHPQTDQERRDQEKEAAEIAAQFDAASRTRTIQWRPLVILITAVACAFAIYHMWTAYFGSPPTLIHRSIHVSIVLFLIFLIYPPFRKAQGLTVQLVDGVLALLSLLPSIYIATNYEQLVLQAGRSTTTDVIVGTILVVLVLEAARRVTGWALPVLAILFILFGIFGRELPGVLRHRGYEWEDLAYQFLSTTEGIFGTATGVSATYIILFILFGAFLAKSGMSALLNDLALAIAGQSRGGPAKVATLASGFMGSINGSAIANVVSTGAFTIPMMKKIGYTKTFSGAVESTASVGGQILPPVMGAAAFIMAETLGVPYSTVAVAAIVPALLYYLSLIVQIHLRATREGLKGISRDNLPAVLDVLKERGHLLIPLFFLIYMLFFSGRTILYSALLTIIVTIVVAMLRKTSRLSFKDIIEALENGVRQTLGVAVACASVGIIVGVVTISGFGVVLASAIVALSGGILFWTLVFTMLACLVLGMGLPSIPAYLITATMAAPALTELGVEPIVAHLFVFYFGLFANITPPVALAAFAAAGISGASPMQTGFAALKLAAAGFIIPYIFVYSPELLLRDVSIGQGILVVTTAVIGILMLCVALERHFMVNMHWFLCIVIAGAAILLLNSNMLLSLSGLGIGILVLVVQSILAKKQGNFGLKAI</sequence>
<dbReference type="PANTHER" id="PTHR43849:SF2">
    <property type="entry name" value="BLL3936 PROTEIN"/>
    <property type="match status" value="1"/>
</dbReference>
<dbReference type="InterPro" id="IPR011853">
    <property type="entry name" value="TRAP_DctM-Dct_fused"/>
</dbReference>
<evidence type="ECO:0000313" key="3">
    <source>
        <dbReference type="EMBL" id="WGH92892.1"/>
    </source>
</evidence>
<dbReference type="EMBL" id="CP122566">
    <property type="protein sequence ID" value="WGH92892.1"/>
    <property type="molecule type" value="Genomic_DNA"/>
</dbReference>
<gene>
    <name evidence="3" type="ORF">QDX21_11430</name>
</gene>
<feature type="transmembrane region" description="Helical" evidence="1">
    <location>
        <begin position="222"/>
        <end position="245"/>
    </location>
</feature>
<feature type="transmembrane region" description="Helical" evidence="1">
    <location>
        <begin position="65"/>
        <end position="86"/>
    </location>
</feature>
<feature type="domain" description="TRAP C4-dicarboxylate transport system permease DctM subunit" evidence="2">
    <location>
        <begin position="164"/>
        <end position="598"/>
    </location>
</feature>
<keyword evidence="1" id="KW-0812">Transmembrane</keyword>
<protein>
    <submittedName>
        <fullName evidence="3">TRAP transporter permease</fullName>
    </submittedName>
</protein>
<feature type="transmembrane region" description="Helical" evidence="1">
    <location>
        <begin position="347"/>
        <end position="368"/>
    </location>
</feature>
<feature type="transmembrane region" description="Helical" evidence="1">
    <location>
        <begin position="478"/>
        <end position="505"/>
    </location>
</feature>
<reference evidence="3 4" key="1">
    <citation type="submission" date="2023-03" db="EMBL/GenBank/DDBJ databases">
        <title>Complete genome sequences of several Auritidibacter ignavus strains isolated from ear infections.</title>
        <authorList>
            <person name="Baehr T."/>
            <person name="Baumhoegger A.M."/>
        </authorList>
    </citation>
    <scope>NUCLEOTIDE SEQUENCE [LARGE SCALE GENOMIC DNA]</scope>
    <source>
        <strain evidence="3 4">BABAE-6</strain>
    </source>
</reference>
<dbReference type="InterPro" id="IPR010656">
    <property type="entry name" value="DctM"/>
</dbReference>
<name>A0AAJ6DCJ2_9MICC</name>
<feature type="transmembrane region" description="Helical" evidence="1">
    <location>
        <begin position="630"/>
        <end position="647"/>
    </location>
</feature>
<proteinExistence type="predicted"/>
<feature type="transmembrane region" description="Helical" evidence="1">
    <location>
        <begin position="512"/>
        <end position="531"/>
    </location>
</feature>
<evidence type="ECO:0000313" key="4">
    <source>
        <dbReference type="Proteomes" id="UP001224674"/>
    </source>
</evidence>
<keyword evidence="1" id="KW-1133">Transmembrane helix</keyword>
<feature type="transmembrane region" description="Helical" evidence="1">
    <location>
        <begin position="453"/>
        <end position="472"/>
    </location>
</feature>